<gene>
    <name evidence="2" type="ORF">J437_LFUL007144</name>
</gene>
<feature type="compositionally biased region" description="Low complexity" evidence="1">
    <location>
        <begin position="32"/>
        <end position="67"/>
    </location>
</feature>
<dbReference type="Proteomes" id="UP000792457">
    <property type="component" value="Unassembled WGS sequence"/>
</dbReference>
<dbReference type="EMBL" id="KZ308426">
    <property type="protein sequence ID" value="KAG8229336.1"/>
    <property type="molecule type" value="Genomic_DNA"/>
</dbReference>
<organism evidence="2 3">
    <name type="scientific">Ladona fulva</name>
    <name type="common">Scarce chaser dragonfly</name>
    <name type="synonym">Libellula fulva</name>
    <dbReference type="NCBI Taxonomy" id="123851"/>
    <lineage>
        <taxon>Eukaryota</taxon>
        <taxon>Metazoa</taxon>
        <taxon>Ecdysozoa</taxon>
        <taxon>Arthropoda</taxon>
        <taxon>Hexapoda</taxon>
        <taxon>Insecta</taxon>
        <taxon>Pterygota</taxon>
        <taxon>Palaeoptera</taxon>
        <taxon>Odonata</taxon>
        <taxon>Epiprocta</taxon>
        <taxon>Anisoptera</taxon>
        <taxon>Libelluloidea</taxon>
        <taxon>Libellulidae</taxon>
        <taxon>Ladona</taxon>
    </lineage>
</organism>
<comment type="caution">
    <text evidence="2">The sequence shown here is derived from an EMBL/GenBank/DDBJ whole genome shotgun (WGS) entry which is preliminary data.</text>
</comment>
<evidence type="ECO:0000313" key="3">
    <source>
        <dbReference type="Proteomes" id="UP000792457"/>
    </source>
</evidence>
<dbReference type="AlphaFoldDB" id="A0A8K0K6M5"/>
<name>A0A8K0K6M5_LADFU</name>
<protein>
    <submittedName>
        <fullName evidence="2">Uncharacterized protein</fullName>
    </submittedName>
</protein>
<sequence length="182" mass="19074">MDQKKRNEMHGVNLLFRITSWRTIGSSICYSARTSSSSSTPSRGIPSRSWRSSSSPTTSSSSPRASTIYVGSNDASTFQMIGMVARPHGSGGSRGSCNHCHGINGPPSPTGAPPLSPFSTLNPISPSAGPFPPSATTANARPRALAGVEVRTAEDPTALAKDIVTRTTPPSTLCAFYSEYRG</sequence>
<accession>A0A8K0K6M5</accession>
<evidence type="ECO:0000256" key="1">
    <source>
        <dbReference type="SAM" id="MobiDB-lite"/>
    </source>
</evidence>
<proteinExistence type="predicted"/>
<keyword evidence="3" id="KW-1185">Reference proteome</keyword>
<evidence type="ECO:0000313" key="2">
    <source>
        <dbReference type="EMBL" id="KAG8229336.1"/>
    </source>
</evidence>
<reference evidence="2" key="2">
    <citation type="submission" date="2017-10" db="EMBL/GenBank/DDBJ databases">
        <title>Ladona fulva Genome sequencing and assembly.</title>
        <authorList>
            <person name="Murali S."/>
            <person name="Richards S."/>
            <person name="Bandaranaike D."/>
            <person name="Bellair M."/>
            <person name="Blankenburg K."/>
            <person name="Chao H."/>
            <person name="Dinh H."/>
            <person name="Doddapaneni H."/>
            <person name="Dugan-Rocha S."/>
            <person name="Elkadiri S."/>
            <person name="Gnanaolivu R."/>
            <person name="Hernandez B."/>
            <person name="Skinner E."/>
            <person name="Javaid M."/>
            <person name="Lee S."/>
            <person name="Li M."/>
            <person name="Ming W."/>
            <person name="Munidasa M."/>
            <person name="Muniz J."/>
            <person name="Nguyen L."/>
            <person name="Hughes D."/>
            <person name="Osuji N."/>
            <person name="Pu L.-L."/>
            <person name="Puazo M."/>
            <person name="Qu C."/>
            <person name="Quiroz J."/>
            <person name="Raj R."/>
            <person name="Weissenberger G."/>
            <person name="Xin Y."/>
            <person name="Zou X."/>
            <person name="Han Y."/>
            <person name="Worley K."/>
            <person name="Muzny D."/>
            <person name="Gibbs R."/>
        </authorList>
    </citation>
    <scope>NUCLEOTIDE SEQUENCE</scope>
    <source>
        <strain evidence="2">Sampled in the wild</strain>
    </source>
</reference>
<feature type="region of interest" description="Disordered" evidence="1">
    <location>
        <begin position="32"/>
        <end position="68"/>
    </location>
</feature>
<reference evidence="2" key="1">
    <citation type="submission" date="2013-04" db="EMBL/GenBank/DDBJ databases">
        <authorList>
            <person name="Qu J."/>
            <person name="Murali S.C."/>
            <person name="Bandaranaike D."/>
            <person name="Bellair M."/>
            <person name="Blankenburg K."/>
            <person name="Chao H."/>
            <person name="Dinh H."/>
            <person name="Doddapaneni H."/>
            <person name="Downs B."/>
            <person name="Dugan-Rocha S."/>
            <person name="Elkadiri S."/>
            <person name="Gnanaolivu R.D."/>
            <person name="Hernandez B."/>
            <person name="Javaid M."/>
            <person name="Jayaseelan J.C."/>
            <person name="Lee S."/>
            <person name="Li M."/>
            <person name="Ming W."/>
            <person name="Munidasa M."/>
            <person name="Muniz J."/>
            <person name="Nguyen L."/>
            <person name="Ongeri F."/>
            <person name="Osuji N."/>
            <person name="Pu L.-L."/>
            <person name="Puazo M."/>
            <person name="Qu C."/>
            <person name="Quiroz J."/>
            <person name="Raj R."/>
            <person name="Weissenberger G."/>
            <person name="Xin Y."/>
            <person name="Zou X."/>
            <person name="Han Y."/>
            <person name="Richards S."/>
            <person name="Worley K."/>
            <person name="Muzny D."/>
            <person name="Gibbs R."/>
        </authorList>
    </citation>
    <scope>NUCLEOTIDE SEQUENCE</scope>
    <source>
        <strain evidence="2">Sampled in the wild</strain>
    </source>
</reference>